<evidence type="ECO:0000256" key="1">
    <source>
        <dbReference type="ARBA" id="ARBA00004496"/>
    </source>
</evidence>
<dbReference type="GO" id="GO:0005524">
    <property type="term" value="F:ATP binding"/>
    <property type="evidence" value="ECO:0007669"/>
    <property type="project" value="UniProtKB-KW"/>
</dbReference>
<evidence type="ECO:0000313" key="14">
    <source>
        <dbReference type="Proteomes" id="UP000646946"/>
    </source>
</evidence>
<dbReference type="Gene3D" id="3.40.50.300">
    <property type="entry name" value="P-loop containing nucleotide triphosphate hydrolases"/>
    <property type="match status" value="1"/>
</dbReference>
<dbReference type="Proteomes" id="UP000646946">
    <property type="component" value="Unassembled WGS sequence"/>
</dbReference>
<reference evidence="13 14" key="1">
    <citation type="journal article" name="Nat. Commun.">
        <title>Undinarchaeota illuminate DPANN phylogeny and the impact of gene transfer on archaeal evolution.</title>
        <authorList>
            <person name="Dombrowski N."/>
            <person name="Williams T.A."/>
            <person name="Sun J."/>
            <person name="Woodcroft B.J."/>
            <person name="Lee J.H."/>
            <person name="Minh B.Q."/>
            <person name="Rinke C."/>
            <person name="Spang A."/>
        </authorList>
    </citation>
    <scope>NUCLEOTIDE SEQUENCE [LARGE SCALE GENOMIC DNA]</scope>
    <source>
        <strain evidence="13">MAG_bin1129</strain>
    </source>
</reference>
<dbReference type="InterPro" id="IPR011994">
    <property type="entry name" value="Cytidylate_kinase_dom"/>
</dbReference>
<proteinExistence type="inferred from homology"/>
<dbReference type="InterPro" id="IPR011892">
    <property type="entry name" value="Cyt_kin_arch"/>
</dbReference>
<dbReference type="NCBIfam" id="TIGR02173">
    <property type="entry name" value="cyt_kin_arch"/>
    <property type="match status" value="1"/>
</dbReference>
<gene>
    <name evidence="13" type="ORF">H1016_03135</name>
</gene>
<sequence>MATKISQPGHVIIISGPPGAGTTTIAKAVAKHFGMDFFSTGDIFRKVAKERNLQVAKLSGIAEQEVDWEVDNKCKLVAQKGNVVIESDIAAWYVDGAIKIWLDAPLMVRAERVFKDIKRVAERYKNLAEVVKKIKERRDRDRDRYMQRYGYNVDDTSIYDYKIDTEFLGMREVINTVIGYVAKRLKTPK</sequence>
<comment type="subcellular location">
    <subcellularLocation>
        <location evidence="1">Cytoplasm</location>
    </subcellularLocation>
</comment>
<dbReference type="EMBL" id="DVAB01000024">
    <property type="protein sequence ID" value="HIK00507.1"/>
    <property type="molecule type" value="Genomic_DNA"/>
</dbReference>
<evidence type="ECO:0000256" key="6">
    <source>
        <dbReference type="ARBA" id="ARBA00022679"/>
    </source>
</evidence>
<dbReference type="EC" id="2.7.4.25" evidence="3"/>
<dbReference type="AlphaFoldDB" id="A0A832V3X5"/>
<evidence type="ECO:0000256" key="3">
    <source>
        <dbReference type="ARBA" id="ARBA00012906"/>
    </source>
</evidence>
<keyword evidence="7" id="KW-0547">Nucleotide-binding</keyword>
<comment type="similarity">
    <text evidence="2">Belongs to the cytidylate kinase family. Type 2 subfamily.</text>
</comment>
<evidence type="ECO:0000256" key="4">
    <source>
        <dbReference type="ARBA" id="ARBA00019140"/>
    </source>
</evidence>
<keyword evidence="14" id="KW-1185">Reference proteome</keyword>
<dbReference type="InterPro" id="IPR027417">
    <property type="entry name" value="P-loop_NTPase"/>
</dbReference>
<evidence type="ECO:0000256" key="8">
    <source>
        <dbReference type="ARBA" id="ARBA00022777"/>
    </source>
</evidence>
<comment type="caution">
    <text evidence="13">The sequence shown here is derived from an EMBL/GenBank/DDBJ whole genome shotgun (WGS) entry which is preliminary data.</text>
</comment>
<accession>A0A832V3X5</accession>
<keyword evidence="9" id="KW-0067">ATP-binding</keyword>
<dbReference type="Pfam" id="PF13207">
    <property type="entry name" value="AAA_17"/>
    <property type="match status" value="1"/>
</dbReference>
<evidence type="ECO:0000256" key="5">
    <source>
        <dbReference type="ARBA" id="ARBA00022490"/>
    </source>
</evidence>
<keyword evidence="8 13" id="KW-0418">Kinase</keyword>
<evidence type="ECO:0000256" key="11">
    <source>
        <dbReference type="ARBA" id="ARBA00047615"/>
    </source>
</evidence>
<protein>
    <recommendedName>
        <fullName evidence="4">Cytidylate kinase</fullName>
        <ecNumber evidence="3">2.7.4.25</ecNumber>
    </recommendedName>
    <alternativeName>
        <fullName evidence="10">Cytidine monophosphate kinase</fullName>
    </alternativeName>
</protein>
<dbReference type="GO" id="GO:0005737">
    <property type="term" value="C:cytoplasm"/>
    <property type="evidence" value="ECO:0007669"/>
    <property type="project" value="UniProtKB-SubCell"/>
</dbReference>
<comment type="catalytic activity">
    <reaction evidence="12">
        <text>CMP + ATP = CDP + ADP</text>
        <dbReference type="Rhea" id="RHEA:11600"/>
        <dbReference type="ChEBI" id="CHEBI:30616"/>
        <dbReference type="ChEBI" id="CHEBI:58069"/>
        <dbReference type="ChEBI" id="CHEBI:60377"/>
        <dbReference type="ChEBI" id="CHEBI:456216"/>
        <dbReference type="EC" id="2.7.4.25"/>
    </reaction>
</comment>
<name>A0A832V3X5_9ARCH</name>
<dbReference type="CDD" id="cd02020">
    <property type="entry name" value="CMPK"/>
    <property type="match status" value="1"/>
</dbReference>
<evidence type="ECO:0000256" key="10">
    <source>
        <dbReference type="ARBA" id="ARBA00031231"/>
    </source>
</evidence>
<keyword evidence="5" id="KW-0963">Cytoplasm</keyword>
<evidence type="ECO:0000256" key="7">
    <source>
        <dbReference type="ARBA" id="ARBA00022741"/>
    </source>
</evidence>
<comment type="catalytic activity">
    <reaction evidence="11">
        <text>dCMP + ATP = dCDP + ADP</text>
        <dbReference type="Rhea" id="RHEA:25094"/>
        <dbReference type="ChEBI" id="CHEBI:30616"/>
        <dbReference type="ChEBI" id="CHEBI:57566"/>
        <dbReference type="ChEBI" id="CHEBI:58593"/>
        <dbReference type="ChEBI" id="CHEBI:456216"/>
        <dbReference type="EC" id="2.7.4.25"/>
    </reaction>
</comment>
<keyword evidence="6" id="KW-0808">Transferase</keyword>
<evidence type="ECO:0000256" key="9">
    <source>
        <dbReference type="ARBA" id="ARBA00022840"/>
    </source>
</evidence>
<evidence type="ECO:0000256" key="12">
    <source>
        <dbReference type="ARBA" id="ARBA00048478"/>
    </source>
</evidence>
<dbReference type="GO" id="GO:0006139">
    <property type="term" value="P:nucleobase-containing compound metabolic process"/>
    <property type="evidence" value="ECO:0007669"/>
    <property type="project" value="InterPro"/>
</dbReference>
<organism evidence="13 14">
    <name type="scientific">Candidatus Naiadarchaeum limnaeum</name>
    <dbReference type="NCBI Taxonomy" id="2756139"/>
    <lineage>
        <taxon>Archaea</taxon>
        <taxon>Candidatus Undinarchaeota</taxon>
        <taxon>Candidatus Undinarchaeia</taxon>
        <taxon>Candidatus Naiadarchaeales</taxon>
        <taxon>Candidatus Naiadarchaeaceae</taxon>
        <taxon>Candidatus Naiadarchaeum</taxon>
    </lineage>
</organism>
<evidence type="ECO:0000313" key="13">
    <source>
        <dbReference type="EMBL" id="HIK00507.1"/>
    </source>
</evidence>
<dbReference type="SUPFAM" id="SSF52540">
    <property type="entry name" value="P-loop containing nucleoside triphosphate hydrolases"/>
    <property type="match status" value="1"/>
</dbReference>
<evidence type="ECO:0000256" key="2">
    <source>
        <dbReference type="ARBA" id="ARBA00011005"/>
    </source>
</evidence>
<dbReference type="GO" id="GO:0036431">
    <property type="term" value="F:dCMP kinase activity"/>
    <property type="evidence" value="ECO:0007669"/>
    <property type="project" value="InterPro"/>
</dbReference>